<name>A0ABY6D574_9BACT</name>
<dbReference type="EMBL" id="CP106735">
    <property type="protein sequence ID" value="UXX81291.1"/>
    <property type="molecule type" value="Genomic_DNA"/>
</dbReference>
<evidence type="ECO:0000313" key="2">
    <source>
        <dbReference type="Proteomes" id="UP001062165"/>
    </source>
</evidence>
<keyword evidence="2" id="KW-1185">Reference proteome</keyword>
<gene>
    <name evidence="1" type="ORF">N7E81_09330</name>
</gene>
<accession>A0ABY6D574</accession>
<protein>
    <submittedName>
        <fullName evidence="1">Uncharacterized protein</fullName>
    </submittedName>
</protein>
<reference evidence="1" key="1">
    <citation type="submission" date="2022-10" db="EMBL/GenBank/DDBJ databases">
        <title>Comparative genomics and taxonomic characterization of three novel marine species of genus Reichenbachiella exhibiting antioxidant and polysaccharide degradation activities.</title>
        <authorList>
            <person name="Muhammad N."/>
            <person name="Lee Y.-J."/>
            <person name="Ko J."/>
            <person name="Kim S.-G."/>
        </authorList>
    </citation>
    <scope>NUCLEOTIDE SEQUENCE</scope>
    <source>
        <strain evidence="1">Wsw4-B4</strain>
    </source>
</reference>
<dbReference type="Proteomes" id="UP001062165">
    <property type="component" value="Chromosome"/>
</dbReference>
<sequence length="511" mass="56730">MRKILPIVAIFSWLFMLGCVEDTFMDDASSVKTPEAPSGLTYTPVINAREFTRILSGPPVMNTAGLIPTFEVVEIKDADKNTLDESYTQFVSVIDTSMVVTNLTEDDWFVDASGDTVKQTTSINFQDIGTIVIGDGNTFANGTYYFTVKVTTQDGEQLYSSVFEDVFELQVGPKLATDLLYIPTTQNLLIGQDQKTTEPIVYNANSDIRFELANYKDTLEIDPVTGKISVADNYISISGADEFSPTVNVVSNISEEVVSFDDAITVWVSNFPVYIPKDTVMIYYPTFQAESTLYGYQVEIEELGLVSEPWKRVGATAQTAEDRPDENTAQRMLKLQVNSGTASQPHTSWLIINSQDLSKYELGFNLEAKFYILNQYVEYLPDGTTPSELGIFISTDFSNDFASASWTRVDDQVESIIYDGSGYPEANAFMGLPYPGDQTGVDPDGRKDLTKNADGTWTKCRLDLAPYKSETNVTLAFKFISNFEGEIVFTDGHSRGGSHNVADVHFMAYEQ</sequence>
<dbReference type="PROSITE" id="PS51257">
    <property type="entry name" value="PROKAR_LIPOPROTEIN"/>
    <property type="match status" value="1"/>
</dbReference>
<organism evidence="1 2">
    <name type="scientific">Reichenbachiella carrageenanivorans</name>
    <dbReference type="NCBI Taxonomy" id="2979869"/>
    <lineage>
        <taxon>Bacteria</taxon>
        <taxon>Pseudomonadati</taxon>
        <taxon>Bacteroidota</taxon>
        <taxon>Cytophagia</taxon>
        <taxon>Cytophagales</taxon>
        <taxon>Reichenbachiellaceae</taxon>
        <taxon>Reichenbachiella</taxon>
    </lineage>
</organism>
<proteinExistence type="predicted"/>
<dbReference type="RefSeq" id="WP_263053015.1">
    <property type="nucleotide sequence ID" value="NZ_CP106735.1"/>
</dbReference>
<evidence type="ECO:0000313" key="1">
    <source>
        <dbReference type="EMBL" id="UXX81291.1"/>
    </source>
</evidence>